<dbReference type="Proteomes" id="UP000812287">
    <property type="component" value="Unassembled WGS sequence"/>
</dbReference>
<feature type="non-terminal residue" evidence="1">
    <location>
        <position position="1"/>
    </location>
</feature>
<evidence type="ECO:0000313" key="1">
    <source>
        <dbReference type="EMBL" id="KAG7439970.1"/>
    </source>
</evidence>
<protein>
    <submittedName>
        <fullName evidence="1">Uncharacterized protein</fullName>
    </submittedName>
</protein>
<keyword evidence="2" id="KW-1185">Reference proteome</keyword>
<dbReference type="EMBL" id="MU250579">
    <property type="protein sequence ID" value="KAG7439970.1"/>
    <property type="molecule type" value="Genomic_DNA"/>
</dbReference>
<proteinExistence type="predicted"/>
<comment type="caution">
    <text evidence="1">The sequence shown here is derived from an EMBL/GenBank/DDBJ whole genome shotgun (WGS) entry which is preliminary data.</text>
</comment>
<accession>A0A9P8ALN0</accession>
<organism evidence="1 2">
    <name type="scientific">Guyanagaster necrorhizus</name>
    <dbReference type="NCBI Taxonomy" id="856835"/>
    <lineage>
        <taxon>Eukaryota</taxon>
        <taxon>Fungi</taxon>
        <taxon>Dikarya</taxon>
        <taxon>Basidiomycota</taxon>
        <taxon>Agaricomycotina</taxon>
        <taxon>Agaricomycetes</taxon>
        <taxon>Agaricomycetidae</taxon>
        <taxon>Agaricales</taxon>
        <taxon>Marasmiineae</taxon>
        <taxon>Physalacriaceae</taxon>
        <taxon>Guyanagaster</taxon>
    </lineage>
</organism>
<dbReference type="GeneID" id="66109851"/>
<name>A0A9P8ALN0_9AGAR</name>
<dbReference type="RefSeq" id="XP_043033470.1">
    <property type="nucleotide sequence ID" value="XM_043187554.1"/>
</dbReference>
<reference evidence="1" key="1">
    <citation type="submission" date="2020-11" db="EMBL/GenBank/DDBJ databases">
        <title>Adaptations for nitrogen fixation in a non-lichenized fungal sporocarp promotes dispersal by wood-feeding termites.</title>
        <authorList>
            <consortium name="DOE Joint Genome Institute"/>
            <person name="Koch R.A."/>
            <person name="Yoon G."/>
            <person name="Arayal U."/>
            <person name="Lail K."/>
            <person name="Amirebrahimi M."/>
            <person name="Labutti K."/>
            <person name="Lipzen A."/>
            <person name="Riley R."/>
            <person name="Barry K."/>
            <person name="Henrissat B."/>
            <person name="Grigoriev I.V."/>
            <person name="Herr J.R."/>
            <person name="Aime M.C."/>
        </authorList>
    </citation>
    <scope>NUCLEOTIDE SEQUENCE</scope>
    <source>
        <strain evidence="1">MCA 3950</strain>
    </source>
</reference>
<gene>
    <name evidence="1" type="ORF">BT62DRAFT_938499</name>
</gene>
<dbReference type="OrthoDB" id="3178264at2759"/>
<evidence type="ECO:0000313" key="2">
    <source>
        <dbReference type="Proteomes" id="UP000812287"/>
    </source>
</evidence>
<dbReference type="AlphaFoldDB" id="A0A9P8ALN0"/>
<sequence>LVTTFNFQLPLLPSNSLLVSTTARFLIAPLSVALMAYFFQVEAVPLRGRQMGDIQCNVVHLKTVSRLAATKSALQEINTSTSTTTGTAVTAPQSGLDSASTGIKTIAGALLMGQTAPATAHNEVKTGLLAAQSALDGITTQAQTKLNDTITAGSNVVADCN</sequence>